<protein>
    <submittedName>
        <fullName evidence="1">Uncharacterized protein</fullName>
    </submittedName>
</protein>
<comment type="caution">
    <text evidence="1">The sequence shown here is derived from an EMBL/GenBank/DDBJ whole genome shotgun (WGS) entry which is preliminary data.</text>
</comment>
<dbReference type="RefSeq" id="WP_344469081.1">
    <property type="nucleotide sequence ID" value="NZ_BAAANT010000055.1"/>
</dbReference>
<dbReference type="Proteomes" id="UP001422759">
    <property type="component" value="Unassembled WGS sequence"/>
</dbReference>
<sequence>MNRATTPVQSALQFLAEVLVDPAGPQADQLAHAVRNLGSVLSTASAAVNTAAAVRKLRTPNAPATLPAPGCCGACPVHRPEAGAE</sequence>
<organism evidence="1 2">
    <name type="scientific">Kitasatospora kazusensis</name>
    <dbReference type="NCBI Taxonomy" id="407974"/>
    <lineage>
        <taxon>Bacteria</taxon>
        <taxon>Bacillati</taxon>
        <taxon>Actinomycetota</taxon>
        <taxon>Actinomycetes</taxon>
        <taxon>Kitasatosporales</taxon>
        <taxon>Streptomycetaceae</taxon>
        <taxon>Kitasatospora</taxon>
    </lineage>
</organism>
<gene>
    <name evidence="1" type="ORF">GCM10009760_58490</name>
</gene>
<reference evidence="1 2" key="1">
    <citation type="journal article" date="2019" name="Int. J. Syst. Evol. Microbiol.">
        <title>The Global Catalogue of Microorganisms (GCM) 10K type strain sequencing project: providing services to taxonomists for standard genome sequencing and annotation.</title>
        <authorList>
            <consortium name="The Broad Institute Genomics Platform"/>
            <consortium name="The Broad Institute Genome Sequencing Center for Infectious Disease"/>
            <person name="Wu L."/>
            <person name="Ma J."/>
        </authorList>
    </citation>
    <scope>NUCLEOTIDE SEQUENCE [LARGE SCALE GENOMIC DNA]</scope>
    <source>
        <strain evidence="1 2">JCM 14560</strain>
    </source>
</reference>
<proteinExistence type="predicted"/>
<evidence type="ECO:0000313" key="1">
    <source>
        <dbReference type="EMBL" id="GAA2156937.1"/>
    </source>
</evidence>
<accession>A0ABN3AA50</accession>
<dbReference type="EMBL" id="BAAANT010000055">
    <property type="protein sequence ID" value="GAA2156937.1"/>
    <property type="molecule type" value="Genomic_DNA"/>
</dbReference>
<evidence type="ECO:0000313" key="2">
    <source>
        <dbReference type="Proteomes" id="UP001422759"/>
    </source>
</evidence>
<name>A0ABN3AA50_9ACTN</name>
<keyword evidence="2" id="KW-1185">Reference proteome</keyword>